<reference evidence="1 2" key="1">
    <citation type="submission" date="2019-03" db="EMBL/GenBank/DDBJ databases">
        <title>Genomic Encyclopedia of Type Strains, Phase IV (KMG-IV): sequencing the most valuable type-strain genomes for metagenomic binning, comparative biology and taxonomic classification.</title>
        <authorList>
            <person name="Goeker M."/>
        </authorList>
    </citation>
    <scope>NUCLEOTIDE SEQUENCE [LARGE SCALE GENOMIC DNA]</scope>
    <source>
        <strain evidence="1 2">DSM 11901</strain>
    </source>
</reference>
<dbReference type="RefSeq" id="WP_058085827.1">
    <property type="nucleotide sequence ID" value="NZ_SNXW01000024.1"/>
</dbReference>
<sequence length="387" mass="43211">MPITAYSKEAQRELDLEQWLQLNGLQTAEAFKQLDVPDWLRAKAGTDVECSACGALGATLVRSARSKGSGRAVAQGHFRFRTAEGGNPHHPLCDFHDEQNVRGADYLTSFASDKSALTRAIRDLVCRGISAGIFSQAEMRAMRLWFLEEKAARTILLDVTPEQLQWCSDMQATRAIRNAGSLSFIPEHGSLPGFDWEAAAKLEWARRNEPLFSEIGPHVYFQRQSLERPLRLLDQHAGQQVLDPSALREKYDAALHLASFAAHHLFEPGTKPHALAREHPYYWKPAAAHPLLALSALLLFLSAWDLQRASALFCRVKTAPPAPDDLLGNLVGLNPFHDYQAWLVINAARRIASKRTDTRPVAEQVTEVKAEMQAQHRIWAGSSERDL</sequence>
<gene>
    <name evidence="1" type="ORF">EV672_1244</name>
</gene>
<evidence type="ECO:0000313" key="1">
    <source>
        <dbReference type="EMBL" id="TDP78194.1"/>
    </source>
</evidence>
<comment type="caution">
    <text evidence="1">The sequence shown here is derived from an EMBL/GenBank/DDBJ whole genome shotgun (WGS) entry which is preliminary data.</text>
</comment>
<proteinExistence type="predicted"/>
<protein>
    <submittedName>
        <fullName evidence="1">Uncharacterized protein</fullName>
    </submittedName>
</protein>
<dbReference type="OrthoDB" id="9017863at2"/>
<dbReference type="EMBL" id="SNXW01000024">
    <property type="protein sequence ID" value="TDP78194.1"/>
    <property type="molecule type" value="Genomic_DNA"/>
</dbReference>
<name>A0A4R6QY84_9BURK</name>
<dbReference type="AlphaFoldDB" id="A0A4R6QY84"/>
<dbReference type="Proteomes" id="UP000294593">
    <property type="component" value="Unassembled WGS sequence"/>
</dbReference>
<keyword evidence="2" id="KW-1185">Reference proteome</keyword>
<evidence type="ECO:0000313" key="2">
    <source>
        <dbReference type="Proteomes" id="UP000294593"/>
    </source>
</evidence>
<organism evidence="1 2">
    <name type="scientific">Aquabacterium commune</name>
    <dbReference type="NCBI Taxonomy" id="70586"/>
    <lineage>
        <taxon>Bacteria</taxon>
        <taxon>Pseudomonadati</taxon>
        <taxon>Pseudomonadota</taxon>
        <taxon>Betaproteobacteria</taxon>
        <taxon>Burkholderiales</taxon>
        <taxon>Aquabacterium</taxon>
    </lineage>
</organism>
<accession>A0A4R6QY84</accession>